<feature type="compositionally biased region" description="Basic and acidic residues" evidence="5">
    <location>
        <begin position="123"/>
        <end position="144"/>
    </location>
</feature>
<dbReference type="PROSITE" id="PS50115">
    <property type="entry name" value="ARFGAP"/>
    <property type="match status" value="1"/>
</dbReference>
<dbReference type="InterPro" id="IPR037278">
    <property type="entry name" value="ARFGAP/RecO"/>
</dbReference>
<dbReference type="PRINTS" id="PR00405">
    <property type="entry name" value="REVINTRACTNG"/>
</dbReference>
<keyword evidence="1" id="KW-0479">Metal-binding</keyword>
<dbReference type="GO" id="GO:0005096">
    <property type="term" value="F:GTPase activator activity"/>
    <property type="evidence" value="ECO:0007669"/>
    <property type="project" value="InterPro"/>
</dbReference>
<evidence type="ECO:0000256" key="3">
    <source>
        <dbReference type="ARBA" id="ARBA00022833"/>
    </source>
</evidence>
<dbReference type="Pfam" id="PF01412">
    <property type="entry name" value="ArfGap"/>
    <property type="match status" value="1"/>
</dbReference>
<comment type="caution">
    <text evidence="7">The sequence shown here is derived from an EMBL/GenBank/DDBJ whole genome shotgun (WGS) entry which is preliminary data.</text>
</comment>
<feature type="compositionally biased region" description="Polar residues" evidence="5">
    <location>
        <begin position="145"/>
        <end position="154"/>
    </location>
</feature>
<reference evidence="7 8" key="1">
    <citation type="journal article" date="2023" name="BMC Biotechnol.">
        <title>Vitis rotundifolia cv Carlos genome sequencing.</title>
        <authorList>
            <person name="Huff M."/>
            <person name="Hulse-Kemp A."/>
            <person name="Scheffler B."/>
            <person name="Youngblood R."/>
            <person name="Simpson S."/>
            <person name="Babiker E."/>
            <person name="Staton M."/>
        </authorList>
    </citation>
    <scope>NUCLEOTIDE SEQUENCE [LARGE SCALE GENOMIC DNA]</scope>
    <source>
        <tissue evidence="7">Leaf</tissue>
    </source>
</reference>
<protein>
    <recommendedName>
        <fullName evidence="6">Arf-GAP domain-containing protein</fullName>
    </recommendedName>
</protein>
<evidence type="ECO:0000256" key="4">
    <source>
        <dbReference type="PROSITE-ProRule" id="PRU00288"/>
    </source>
</evidence>
<evidence type="ECO:0000313" key="7">
    <source>
        <dbReference type="EMBL" id="KAJ9692422.1"/>
    </source>
</evidence>
<dbReference type="PANTHER" id="PTHR46085">
    <property type="entry name" value="ARFGAP/RECO-RELATED"/>
    <property type="match status" value="1"/>
</dbReference>
<feature type="region of interest" description="Disordered" evidence="5">
    <location>
        <begin position="123"/>
        <end position="362"/>
    </location>
</feature>
<accession>A0AA39DSB9</accession>
<dbReference type="InterPro" id="IPR001164">
    <property type="entry name" value="ArfGAP_dom"/>
</dbReference>
<feature type="compositionally biased region" description="Polar residues" evidence="5">
    <location>
        <begin position="239"/>
        <end position="250"/>
    </location>
</feature>
<evidence type="ECO:0000259" key="6">
    <source>
        <dbReference type="PROSITE" id="PS50115"/>
    </source>
</evidence>
<proteinExistence type="predicted"/>
<feature type="compositionally biased region" description="Basic and acidic residues" evidence="5">
    <location>
        <begin position="208"/>
        <end position="236"/>
    </location>
</feature>
<dbReference type="SUPFAM" id="SSF57863">
    <property type="entry name" value="ArfGap/RecO-like zinc finger"/>
    <property type="match status" value="1"/>
</dbReference>
<sequence length="736" mass="78931">MANRMKEDEKNEKIIRGLLKLPGNRRCINCNSLGPQYVCTNFWTFVCTTCSGIHREFTHRVKSVSMAKFTSQEVTSLQNGGNERAKEIYLKDWDQQRNSFPDSSNVDRLRDFIKHVYEDRRYTGERGSDRPPRVKMADREDSFKQRSASQSPPSEDTYERNYGERSGLGGRNEDRNFRYNYDGRSPGYDQDKQKYGDYKRSPAQFEAGDDRYRDDRSGSRRSEDNKFPGGEPKPEGRSPSYQKELGSSSPPVVRPVRDILGDNIPPLRIGEPPKSNGGRAPGGSIQTQRTASSSSMGSIDGNPVEFKSANLGSLIDFTSDPEPPNAATATQTQQPAASTVQTFTPPTNSSFGGDNWASFDSPVQEKGSQVASNANTLDSVVSQLSVPAASPAGNMMLPASGTVLNASMESMSKLSIGNVAVATPVNISILPPGGSAAVPAAAPAGNVSSMAVSGGNSFISSNDVQQWPRVQQPQHSLFPINDNQITAQPTNISVGGGSNNPIWSSSFVSNVQGSMSTPTLPSSQSSSRLIQDISSGEVSKAPLEAKSVGRKALPEDLFAATYTSVPGWQAVPPHGMGFGMQYPIAMLQRAPTFPQASRSINPFDVNSEAALVQAPMFPSMAPLQGALPNASAPTGLLRPSSLGTPMHPQWVQSQTQAYASSMPPQSLPYVSGMPQSMYMGQQMHSNLPHPGHQAVGGFGRDGAAFGPSNVNQQLGGRFSAPATPNSFSSIGGNPFG</sequence>
<feature type="compositionally biased region" description="Polar residues" evidence="5">
    <location>
        <begin position="284"/>
        <end position="297"/>
    </location>
</feature>
<dbReference type="GO" id="GO:0008270">
    <property type="term" value="F:zinc ion binding"/>
    <property type="evidence" value="ECO:0007669"/>
    <property type="project" value="UniProtKB-KW"/>
</dbReference>
<dbReference type="PANTHER" id="PTHR46085:SF3">
    <property type="entry name" value="ARF GTPASE ACTIVATING PROTEIN"/>
    <property type="match status" value="1"/>
</dbReference>
<feature type="compositionally biased region" description="Basic and acidic residues" evidence="5">
    <location>
        <begin position="189"/>
        <end position="200"/>
    </location>
</feature>
<feature type="compositionally biased region" description="Low complexity" evidence="5">
    <location>
        <begin position="325"/>
        <end position="342"/>
    </location>
</feature>
<evidence type="ECO:0000256" key="1">
    <source>
        <dbReference type="ARBA" id="ARBA00022723"/>
    </source>
</evidence>
<organism evidence="7 8">
    <name type="scientific">Vitis rotundifolia</name>
    <name type="common">Muscadine grape</name>
    <dbReference type="NCBI Taxonomy" id="103349"/>
    <lineage>
        <taxon>Eukaryota</taxon>
        <taxon>Viridiplantae</taxon>
        <taxon>Streptophyta</taxon>
        <taxon>Embryophyta</taxon>
        <taxon>Tracheophyta</taxon>
        <taxon>Spermatophyta</taxon>
        <taxon>Magnoliopsida</taxon>
        <taxon>eudicotyledons</taxon>
        <taxon>Gunneridae</taxon>
        <taxon>Pentapetalae</taxon>
        <taxon>rosids</taxon>
        <taxon>Vitales</taxon>
        <taxon>Vitaceae</taxon>
        <taxon>Viteae</taxon>
        <taxon>Vitis</taxon>
    </lineage>
</organism>
<dbReference type="SMART" id="SM00105">
    <property type="entry name" value="ArfGap"/>
    <property type="match status" value="1"/>
</dbReference>
<dbReference type="EMBL" id="JARBHA010000009">
    <property type="protein sequence ID" value="KAJ9692422.1"/>
    <property type="molecule type" value="Genomic_DNA"/>
</dbReference>
<dbReference type="FunFam" id="1.10.220.150:FF:000005">
    <property type="entry name" value="Arf-GAP domain and FG repeat-containing protein 1"/>
    <property type="match status" value="1"/>
</dbReference>
<dbReference type="InterPro" id="IPR038508">
    <property type="entry name" value="ArfGAP_dom_sf"/>
</dbReference>
<gene>
    <name evidence="7" type="ORF">PVL29_011466</name>
</gene>
<dbReference type="CDD" id="cd08838">
    <property type="entry name" value="ArfGap_AGFG"/>
    <property type="match status" value="1"/>
</dbReference>
<feature type="compositionally biased region" description="Polar residues" evidence="5">
    <location>
        <begin position="343"/>
        <end position="352"/>
    </location>
</feature>
<keyword evidence="3" id="KW-0862">Zinc</keyword>
<dbReference type="Proteomes" id="UP001168098">
    <property type="component" value="Unassembled WGS sequence"/>
</dbReference>
<keyword evidence="2 4" id="KW-0863">Zinc-finger</keyword>
<dbReference type="InterPro" id="IPR044820">
    <property type="entry name" value="AGD14-like"/>
</dbReference>
<evidence type="ECO:0000313" key="8">
    <source>
        <dbReference type="Proteomes" id="UP001168098"/>
    </source>
</evidence>
<evidence type="ECO:0000256" key="5">
    <source>
        <dbReference type="SAM" id="MobiDB-lite"/>
    </source>
</evidence>
<dbReference type="AlphaFoldDB" id="A0AA39DSB9"/>
<feature type="domain" description="Arf-GAP" evidence="6">
    <location>
        <begin position="12"/>
        <end position="130"/>
    </location>
</feature>
<name>A0AA39DSB9_VITRO</name>
<evidence type="ECO:0000256" key="2">
    <source>
        <dbReference type="ARBA" id="ARBA00022771"/>
    </source>
</evidence>
<dbReference type="Gene3D" id="1.10.220.150">
    <property type="entry name" value="Arf GTPase activating protein"/>
    <property type="match status" value="1"/>
</dbReference>
<keyword evidence="8" id="KW-1185">Reference proteome</keyword>